<accession>A0A9Q8UU40</accession>
<dbReference type="GeneID" id="71992058"/>
<dbReference type="EMBL" id="CP090172">
    <property type="protein sequence ID" value="UJO22478.1"/>
    <property type="molecule type" value="Genomic_DNA"/>
</dbReference>
<evidence type="ECO:0000313" key="2">
    <source>
        <dbReference type="EMBL" id="UJO22478.1"/>
    </source>
</evidence>
<feature type="compositionally biased region" description="Polar residues" evidence="1">
    <location>
        <begin position="31"/>
        <end position="42"/>
    </location>
</feature>
<dbReference type="RefSeq" id="XP_047766844.1">
    <property type="nucleotide sequence ID" value="XM_047911328.1"/>
</dbReference>
<dbReference type="OrthoDB" id="5422613at2759"/>
<dbReference type="PANTHER" id="PTHR38167">
    <property type="entry name" value="C2H2-TYPE DOMAIN-CONTAINING PROTEIN"/>
    <property type="match status" value="1"/>
</dbReference>
<dbReference type="PANTHER" id="PTHR38167:SF1">
    <property type="entry name" value="C2H2-TYPE DOMAIN-CONTAINING PROTEIN"/>
    <property type="match status" value="1"/>
</dbReference>
<dbReference type="Proteomes" id="UP000756132">
    <property type="component" value="Chromosome 10"/>
</dbReference>
<sequence length="203" mass="22023">MTRDASEPDMSCLTTQSTFEDTKEVSEAAESASNIATGSSEGASLEVKAVPRAEPTGTTLQDAINSAPLTQLRRLLIEITNMNAEARGHASTRLLTSIPGKRGKRKAFETCIKCDADYHVNDNGPSSCVYHDGDKEVDESSTTWDDFPGEPDDFVDDPDYAEGVIWNCCDKALGSEGCVKERHQSKVEPATKRGRMDVASLMN</sequence>
<dbReference type="OMA" id="PNCHGEP"/>
<evidence type="ECO:0000256" key="1">
    <source>
        <dbReference type="SAM" id="MobiDB-lite"/>
    </source>
</evidence>
<protein>
    <submittedName>
        <fullName evidence="2">Uncharacterized protein</fullName>
    </submittedName>
</protein>
<feature type="compositionally biased region" description="Basic and acidic residues" evidence="1">
    <location>
        <begin position="182"/>
        <end position="196"/>
    </location>
</feature>
<reference evidence="2" key="2">
    <citation type="journal article" date="2022" name="Microb. Genom.">
        <title>A chromosome-scale genome assembly of the tomato pathogen Cladosporium fulvum reveals a compartmentalized genome architecture and the presence of a dispensable chromosome.</title>
        <authorList>
            <person name="Zaccaron A.Z."/>
            <person name="Chen L.H."/>
            <person name="Samaras A."/>
            <person name="Stergiopoulos I."/>
        </authorList>
    </citation>
    <scope>NUCLEOTIDE SEQUENCE</scope>
    <source>
        <strain evidence="2">Race5_Kim</strain>
    </source>
</reference>
<keyword evidence="3" id="KW-1185">Reference proteome</keyword>
<evidence type="ECO:0000313" key="3">
    <source>
        <dbReference type="Proteomes" id="UP000756132"/>
    </source>
</evidence>
<dbReference type="KEGG" id="ffu:CLAFUR5_12180"/>
<proteinExistence type="predicted"/>
<dbReference type="AlphaFoldDB" id="A0A9Q8UU40"/>
<organism evidence="2 3">
    <name type="scientific">Passalora fulva</name>
    <name type="common">Tomato leaf mold</name>
    <name type="synonym">Cladosporium fulvum</name>
    <dbReference type="NCBI Taxonomy" id="5499"/>
    <lineage>
        <taxon>Eukaryota</taxon>
        <taxon>Fungi</taxon>
        <taxon>Dikarya</taxon>
        <taxon>Ascomycota</taxon>
        <taxon>Pezizomycotina</taxon>
        <taxon>Dothideomycetes</taxon>
        <taxon>Dothideomycetidae</taxon>
        <taxon>Mycosphaerellales</taxon>
        <taxon>Mycosphaerellaceae</taxon>
        <taxon>Fulvia</taxon>
    </lineage>
</organism>
<gene>
    <name evidence="2" type="ORF">CLAFUR5_12180</name>
</gene>
<feature type="region of interest" description="Disordered" evidence="1">
    <location>
        <begin position="182"/>
        <end position="203"/>
    </location>
</feature>
<reference evidence="2" key="1">
    <citation type="submission" date="2021-12" db="EMBL/GenBank/DDBJ databases">
        <authorList>
            <person name="Zaccaron A."/>
            <person name="Stergiopoulos I."/>
        </authorList>
    </citation>
    <scope>NUCLEOTIDE SEQUENCE</scope>
    <source>
        <strain evidence="2">Race5_Kim</strain>
    </source>
</reference>
<name>A0A9Q8UU40_PASFU</name>
<feature type="region of interest" description="Disordered" evidence="1">
    <location>
        <begin position="1"/>
        <end position="46"/>
    </location>
</feature>